<gene>
    <name evidence="1" type="ORF">SFRICE_010050</name>
</gene>
<name>A0A2H1WZV4_SPOFR</name>
<reference evidence="1" key="1">
    <citation type="submission" date="2016-07" db="EMBL/GenBank/DDBJ databases">
        <authorList>
            <person name="Bretaudeau A."/>
        </authorList>
    </citation>
    <scope>NUCLEOTIDE SEQUENCE</scope>
    <source>
        <strain evidence="1">Rice</strain>
        <tissue evidence="1">Whole body</tissue>
    </source>
</reference>
<dbReference type="AlphaFoldDB" id="A0A2H1WZV4"/>
<evidence type="ECO:0000313" key="1">
    <source>
        <dbReference type="EMBL" id="SOQ58548.1"/>
    </source>
</evidence>
<dbReference type="EMBL" id="ODYU01012305">
    <property type="protein sequence ID" value="SOQ58548.1"/>
    <property type="molecule type" value="Genomic_DNA"/>
</dbReference>
<proteinExistence type="predicted"/>
<sequence length="109" mass="12243">MGAFTNIIQLYYTSHPDLEQQLIDHTGIELFRAGNKHSTGCTAAGFPATASNINLDQIVPFHLLLTPVIKLLTAATFTIRLSLFYPSVHCLFSVAFNDFYFLNFPLQYN</sequence>
<organism evidence="1">
    <name type="scientific">Spodoptera frugiperda</name>
    <name type="common">Fall armyworm</name>
    <dbReference type="NCBI Taxonomy" id="7108"/>
    <lineage>
        <taxon>Eukaryota</taxon>
        <taxon>Metazoa</taxon>
        <taxon>Ecdysozoa</taxon>
        <taxon>Arthropoda</taxon>
        <taxon>Hexapoda</taxon>
        <taxon>Insecta</taxon>
        <taxon>Pterygota</taxon>
        <taxon>Neoptera</taxon>
        <taxon>Endopterygota</taxon>
        <taxon>Lepidoptera</taxon>
        <taxon>Glossata</taxon>
        <taxon>Ditrysia</taxon>
        <taxon>Noctuoidea</taxon>
        <taxon>Noctuidae</taxon>
        <taxon>Amphipyrinae</taxon>
        <taxon>Spodoptera</taxon>
    </lineage>
</organism>
<protein>
    <submittedName>
        <fullName evidence="1">SFRICE_010050</fullName>
    </submittedName>
</protein>
<accession>A0A2H1WZV4</accession>